<proteinExistence type="predicted"/>
<accession>A0ABS7ATF8</accession>
<name>A0ABS7ATF8_9CLOT</name>
<reference evidence="1 2" key="1">
    <citation type="submission" date="2021-07" db="EMBL/GenBank/DDBJ databases">
        <title>Clostridium weizhouense sp. nov., an anaerobic bacterium isolated from activated sludge of Petroleum wastewater.</title>
        <authorList>
            <person name="Li Q."/>
        </authorList>
    </citation>
    <scope>NUCLEOTIDE SEQUENCE [LARGE SCALE GENOMIC DNA]</scope>
    <source>
        <strain evidence="1 2">YB-6</strain>
    </source>
</reference>
<keyword evidence="2" id="KW-1185">Reference proteome</keyword>
<evidence type="ECO:0000313" key="1">
    <source>
        <dbReference type="EMBL" id="MBW6411373.1"/>
    </source>
</evidence>
<organism evidence="1 2">
    <name type="scientific">Clostridium weizhouense</name>
    <dbReference type="NCBI Taxonomy" id="2859781"/>
    <lineage>
        <taxon>Bacteria</taxon>
        <taxon>Bacillati</taxon>
        <taxon>Bacillota</taxon>
        <taxon>Clostridia</taxon>
        <taxon>Eubacteriales</taxon>
        <taxon>Clostridiaceae</taxon>
        <taxon>Clostridium</taxon>
    </lineage>
</organism>
<dbReference type="EMBL" id="JAHXPT010000013">
    <property type="protein sequence ID" value="MBW6411373.1"/>
    <property type="molecule type" value="Genomic_DNA"/>
</dbReference>
<evidence type="ECO:0008006" key="3">
    <source>
        <dbReference type="Google" id="ProtNLM"/>
    </source>
</evidence>
<sequence>MDFNKYHSQLIKDISHYTTRTKIGTILKAEQKEITEDNKRMQALDVIIKLNKDELIKIEGKNNIYNFNVSIDGKDVYTTPKCNHRDEEFRNSIKDAKEYINFINCFENLGKIFKKKRKK</sequence>
<gene>
    <name evidence="1" type="ORF">KYD98_14875</name>
</gene>
<dbReference type="Proteomes" id="UP001519921">
    <property type="component" value="Unassembled WGS sequence"/>
</dbReference>
<protein>
    <recommendedName>
        <fullName evidence="3">Phage protein</fullName>
    </recommendedName>
</protein>
<evidence type="ECO:0000313" key="2">
    <source>
        <dbReference type="Proteomes" id="UP001519921"/>
    </source>
</evidence>
<comment type="caution">
    <text evidence="1">The sequence shown here is derived from an EMBL/GenBank/DDBJ whole genome shotgun (WGS) entry which is preliminary data.</text>
</comment>
<dbReference type="RefSeq" id="WP_219780841.1">
    <property type="nucleotide sequence ID" value="NZ_JAHXPT010000013.1"/>
</dbReference>